<feature type="domain" description="Mei2-like C-terminal RNA recognition motif" evidence="2">
    <location>
        <begin position="429"/>
        <end position="482"/>
    </location>
</feature>
<evidence type="ECO:0000313" key="4">
    <source>
        <dbReference type="Proteomes" id="UP000078544"/>
    </source>
</evidence>
<protein>
    <submittedName>
        <fullName evidence="3">Meiosis protein MEI2</fullName>
    </submittedName>
</protein>
<dbReference type="InterPro" id="IPR007201">
    <property type="entry name" value="Mei2-like_Rrm_C"/>
</dbReference>
<comment type="caution">
    <text evidence="3">The sequence shown here is derived from an EMBL/GenBank/DDBJ whole genome shotgun (WGS) entry which is preliminary data.</text>
</comment>
<organism evidence="3 4">
    <name type="scientific">Moelleriella libera RCEF 2490</name>
    <dbReference type="NCBI Taxonomy" id="1081109"/>
    <lineage>
        <taxon>Eukaryota</taxon>
        <taxon>Fungi</taxon>
        <taxon>Dikarya</taxon>
        <taxon>Ascomycota</taxon>
        <taxon>Pezizomycotina</taxon>
        <taxon>Sordariomycetes</taxon>
        <taxon>Hypocreomycetidae</taxon>
        <taxon>Hypocreales</taxon>
        <taxon>Clavicipitaceae</taxon>
        <taxon>Moelleriella</taxon>
    </lineage>
</organism>
<keyword evidence="4" id="KW-1185">Reference proteome</keyword>
<dbReference type="AlphaFoldDB" id="A0A168F0D1"/>
<dbReference type="InterPro" id="IPR035979">
    <property type="entry name" value="RBD_domain_sf"/>
</dbReference>
<dbReference type="Pfam" id="PF04059">
    <property type="entry name" value="RRM_2"/>
    <property type="match status" value="1"/>
</dbReference>
<dbReference type="Proteomes" id="UP000078544">
    <property type="component" value="Unassembled WGS sequence"/>
</dbReference>
<name>A0A168F0D1_9HYPO</name>
<evidence type="ECO:0000313" key="3">
    <source>
        <dbReference type="EMBL" id="KZZ99337.1"/>
    </source>
</evidence>
<evidence type="ECO:0000259" key="2">
    <source>
        <dbReference type="Pfam" id="PF04059"/>
    </source>
</evidence>
<proteinExistence type="predicted"/>
<dbReference type="EMBL" id="AZGY01000003">
    <property type="protein sequence ID" value="KZZ99337.1"/>
    <property type="molecule type" value="Genomic_DNA"/>
</dbReference>
<evidence type="ECO:0000256" key="1">
    <source>
        <dbReference type="SAM" id="MobiDB-lite"/>
    </source>
</evidence>
<gene>
    <name evidence="3" type="ORF">AAL_01909</name>
</gene>
<dbReference type="SUPFAM" id="SSF54928">
    <property type="entry name" value="RNA-binding domain, RBD"/>
    <property type="match status" value="1"/>
</dbReference>
<sequence length="570" mass="63640">MTSRNDTPPSPRSSDGVEGSIGVTSDAQITSIIETDSENRPSNFVRILSHTIPTNLRQVALPMKDHRVASPDAENDPFLTPHHDQRTRLSPTASAFDPFVNAAALLERENPAPVTTALSNELGLSRSLQISRGGPMTEEQISAWVDKLDRNGQIFQGRRSIEVSMTGQISVVASVDLGVNLAADRLFEVTQQFLQKQGRIFAFIRTPDLMTGALKAIVEFCNSSHAVKVITKYKDILTPEVIDQKTNHRETETSADVKKGVRLSFSTSRISHVSASSSLRCSGSADPTTRSSIQFREKQDSPASHQISLAEGREAQQLAMYPLFFQSPMMANVPYVLDSLTPGCNPSPVSPIRTLHSPFPILSPLYHAPPSPALTVQNNYSPSRAFPVYMRADGRRHNATRVTRSLFSGPPNHHNYVDINRIRDGIDVRTTIMLRNIPNKVDQAMLRKIIDESSWGKYDFMYLRIDFANDCNVGYAFINFVDLYFTCNGPRPDLAGQEESFPDPDNQSKMKRSCENAEHVGLFTPNAGQHYRDEQRRRRSQYDRGTRLAALEEYDFKAACHNLYSTTPHT</sequence>
<feature type="region of interest" description="Disordered" evidence="1">
    <location>
        <begin position="278"/>
        <end position="304"/>
    </location>
</feature>
<reference evidence="3 4" key="1">
    <citation type="journal article" date="2016" name="Genome Biol. Evol.">
        <title>Divergent and convergent evolution of fungal pathogenicity.</title>
        <authorList>
            <person name="Shang Y."/>
            <person name="Xiao G."/>
            <person name="Zheng P."/>
            <person name="Cen K."/>
            <person name="Zhan S."/>
            <person name="Wang C."/>
        </authorList>
    </citation>
    <scope>NUCLEOTIDE SEQUENCE [LARGE SCALE GENOMIC DNA]</scope>
    <source>
        <strain evidence="3 4">RCEF 2490</strain>
    </source>
</reference>
<dbReference type="GO" id="GO:0003676">
    <property type="term" value="F:nucleic acid binding"/>
    <property type="evidence" value="ECO:0007669"/>
    <property type="project" value="InterPro"/>
</dbReference>
<feature type="region of interest" description="Disordered" evidence="1">
    <location>
        <begin position="1"/>
        <end position="25"/>
    </location>
</feature>
<feature type="compositionally biased region" description="Polar residues" evidence="1">
    <location>
        <begin position="285"/>
        <end position="294"/>
    </location>
</feature>
<dbReference type="STRING" id="1081109.A0A168F0D1"/>
<accession>A0A168F0D1</accession>
<dbReference type="OrthoDB" id="417481at2759"/>